<dbReference type="InterPro" id="IPR003660">
    <property type="entry name" value="HAMP_dom"/>
</dbReference>
<dbReference type="GO" id="GO:0007165">
    <property type="term" value="P:signal transduction"/>
    <property type="evidence" value="ECO:0007669"/>
    <property type="project" value="UniProtKB-KW"/>
</dbReference>
<evidence type="ECO:0000256" key="2">
    <source>
        <dbReference type="ARBA" id="ARBA00029447"/>
    </source>
</evidence>
<reference evidence="8 9" key="1">
    <citation type="journal article" date="2019" name="Int. J. Syst. Evol. Microbiol.">
        <title>The Global Catalogue of Microorganisms (GCM) 10K type strain sequencing project: providing services to taxonomists for standard genome sequencing and annotation.</title>
        <authorList>
            <consortium name="The Broad Institute Genomics Platform"/>
            <consortium name="The Broad Institute Genome Sequencing Center for Infectious Disease"/>
            <person name="Wu L."/>
            <person name="Ma J."/>
        </authorList>
    </citation>
    <scope>NUCLEOTIDE SEQUENCE [LARGE SCALE GENOMIC DNA]</scope>
    <source>
        <strain evidence="8 9">CGMCC 1.10593</strain>
    </source>
</reference>
<feature type="compositionally biased region" description="Basic and acidic residues" evidence="4">
    <location>
        <begin position="65"/>
        <end position="74"/>
    </location>
</feature>
<dbReference type="InterPro" id="IPR006059">
    <property type="entry name" value="SBP"/>
</dbReference>
<comment type="caution">
    <text evidence="8">The sequence shown here is derived from an EMBL/GenBank/DDBJ whole genome shotgun (WGS) entry which is preliminary data.</text>
</comment>
<feature type="region of interest" description="Disordered" evidence="4">
    <location>
        <begin position="62"/>
        <end position="149"/>
    </location>
</feature>
<dbReference type="SUPFAM" id="SSF53850">
    <property type="entry name" value="Periplasmic binding protein-like II"/>
    <property type="match status" value="1"/>
</dbReference>
<feature type="domain" description="HAMP" evidence="7">
    <location>
        <begin position="156"/>
        <end position="201"/>
    </location>
</feature>
<name>A0ABD6D903_9EURY</name>
<dbReference type="Proteomes" id="UP001597052">
    <property type="component" value="Unassembled WGS sequence"/>
</dbReference>
<dbReference type="InterPro" id="IPR004089">
    <property type="entry name" value="MCPsignal_dom"/>
</dbReference>
<evidence type="ECO:0000256" key="4">
    <source>
        <dbReference type="SAM" id="MobiDB-lite"/>
    </source>
</evidence>
<dbReference type="Pfam" id="PF13416">
    <property type="entry name" value="SBP_bac_8"/>
    <property type="match status" value="1"/>
</dbReference>
<gene>
    <name evidence="8" type="ORF">ACFSBW_12900</name>
</gene>
<dbReference type="PROSITE" id="PS50111">
    <property type="entry name" value="CHEMOTAXIS_TRANSDUC_2"/>
    <property type="match status" value="1"/>
</dbReference>
<accession>A0ABD6D903</accession>
<evidence type="ECO:0000259" key="6">
    <source>
        <dbReference type="PROSITE" id="PS50111"/>
    </source>
</evidence>
<evidence type="ECO:0000313" key="8">
    <source>
        <dbReference type="EMBL" id="MFD1642774.1"/>
    </source>
</evidence>
<dbReference type="SUPFAM" id="SSF58104">
    <property type="entry name" value="Methyl-accepting chemotaxis protein (MCP) signaling domain"/>
    <property type="match status" value="1"/>
</dbReference>
<dbReference type="EMBL" id="JBHUDM010000003">
    <property type="protein sequence ID" value="MFD1642774.1"/>
    <property type="molecule type" value="Genomic_DNA"/>
</dbReference>
<dbReference type="InterPro" id="IPR004090">
    <property type="entry name" value="Chemotax_Me-accpt_rcpt"/>
</dbReference>
<keyword evidence="5" id="KW-1133">Transmembrane helix</keyword>
<dbReference type="PANTHER" id="PTHR32089">
    <property type="entry name" value="METHYL-ACCEPTING CHEMOTAXIS PROTEIN MCPB"/>
    <property type="match status" value="1"/>
</dbReference>
<feature type="compositionally biased region" description="Low complexity" evidence="4">
    <location>
        <begin position="268"/>
        <end position="281"/>
    </location>
</feature>
<dbReference type="PANTHER" id="PTHR32089:SF112">
    <property type="entry name" value="LYSOZYME-LIKE PROTEIN-RELATED"/>
    <property type="match status" value="1"/>
</dbReference>
<sequence>MRVQLRASHTVGPFGVGWHRVERAAAVIGLLVVLLGWSSLTDFSVGVGPALGFFGLFSRPWGGDSDDRSDKSEPLADDEGGRSAVDTTAEPESDTDADSTEPVTVEAEPVDAGVSTASDGGEPVGSEYSDLSDEDGSRSSAGGSEPDVDWQQFSSQLSTAMEQCAEGDLTVRLDADHDDANAAEVAHAFNHMLDEFEDTIQTVDEFGDQVEGATERVTGRVDEVKSASKEVSHSVSGISDDTAKQHEMVDDLSNEIRSLSAATEEVASSANEVAEASEQAAQRGEKGRELATNALAELDEIDTRTSRTLEATEELDELIEEIEDIAEFIGEVASQTNILALNASIEAARAGEAGEGFAVVANEVKSLAEDAEEAAGDIETSIGNVREQADTTVDEMQETRERIDAGVDTIEGAVETFREIADDVEETNVGVQEISEATDSQANSLQEAAAMVDDVGEISDETAERSETAAAAAEQQTTALAEVSTGVTTLDERVDTLDSLVNSYTLRDTRSRTAVGSNVTSIEFWHAMGGEKGLLLEDLIREFEEQADGIQINATSKGSYRGTLESTMSAAEKGAAPALAQIYEIGTARAMDSGAFTPVEGVLPRNVSLNDYVDPVLSYYRTNGTLNSMPFNSSVPVLCFDKRAFQQAGLDPNNPPTTFDEVTRAAEQIVDQGVAEYGITFANYSWFVEQWFATAGQEIVNKRNGRAGTPDEAYFDSEAAQEIYGWWTNLDREGLYHNPGMEARGKAKNAFHDGTAPMVIASSSSLGGITGDADFDVGISGLPTPGQREGLIVGGASLWVSESASQKEQDAAGQFLAWLTQPEQQARWHRETGYLPVHEGGIDQLDRDGWFRQNPGHKVAIDQLLSSKDSPATNGARIGPFSTVRTLVGEAYPDMVDGDVEAELERLTNRVERQLESYSQNGR</sequence>
<dbReference type="Gene3D" id="6.10.340.10">
    <property type="match status" value="1"/>
</dbReference>
<feature type="region of interest" description="Disordered" evidence="4">
    <location>
        <begin position="268"/>
        <end position="288"/>
    </location>
</feature>
<keyword evidence="1 3" id="KW-0807">Transducer</keyword>
<protein>
    <submittedName>
        <fullName evidence="8">Extracellular solute-binding protein</fullName>
    </submittedName>
</protein>
<feature type="compositionally biased region" description="Acidic residues" evidence="4">
    <location>
        <begin position="89"/>
        <end position="99"/>
    </location>
</feature>
<dbReference type="PROSITE" id="PS50885">
    <property type="entry name" value="HAMP"/>
    <property type="match status" value="1"/>
</dbReference>
<dbReference type="AlphaFoldDB" id="A0ABD6D903"/>
<evidence type="ECO:0000256" key="5">
    <source>
        <dbReference type="SAM" id="Phobius"/>
    </source>
</evidence>
<keyword evidence="9" id="KW-1185">Reference proteome</keyword>
<comment type="similarity">
    <text evidence="2">Belongs to the methyl-accepting chemotaxis (MCP) protein family.</text>
</comment>
<keyword evidence="5" id="KW-0472">Membrane</keyword>
<dbReference type="Pfam" id="PF00015">
    <property type="entry name" value="MCPsignal"/>
    <property type="match status" value="1"/>
</dbReference>
<feature type="domain" description="Methyl-accepting transducer" evidence="6">
    <location>
        <begin position="220"/>
        <end position="456"/>
    </location>
</feature>
<evidence type="ECO:0000256" key="3">
    <source>
        <dbReference type="PROSITE-ProRule" id="PRU00284"/>
    </source>
</evidence>
<dbReference type="Gene3D" id="3.40.190.10">
    <property type="entry name" value="Periplasmic binding protein-like II"/>
    <property type="match status" value="2"/>
</dbReference>
<dbReference type="RefSeq" id="WP_256396172.1">
    <property type="nucleotide sequence ID" value="NZ_JANHDJ010000003.1"/>
</dbReference>
<proteinExistence type="inferred from homology"/>
<keyword evidence="5" id="KW-0812">Transmembrane</keyword>
<evidence type="ECO:0000256" key="1">
    <source>
        <dbReference type="ARBA" id="ARBA00023224"/>
    </source>
</evidence>
<dbReference type="SMART" id="SM00283">
    <property type="entry name" value="MA"/>
    <property type="match status" value="1"/>
</dbReference>
<dbReference type="PRINTS" id="PR00260">
    <property type="entry name" value="CHEMTRNSDUCR"/>
</dbReference>
<feature type="transmembrane region" description="Helical" evidence="5">
    <location>
        <begin position="21"/>
        <end position="40"/>
    </location>
</feature>
<evidence type="ECO:0000313" key="9">
    <source>
        <dbReference type="Proteomes" id="UP001597052"/>
    </source>
</evidence>
<evidence type="ECO:0000259" key="7">
    <source>
        <dbReference type="PROSITE" id="PS50885"/>
    </source>
</evidence>
<dbReference type="CDD" id="cd11386">
    <property type="entry name" value="MCP_signal"/>
    <property type="match status" value="1"/>
</dbReference>
<dbReference type="Gene3D" id="1.10.287.950">
    <property type="entry name" value="Methyl-accepting chemotaxis protein"/>
    <property type="match status" value="1"/>
</dbReference>
<dbReference type="CDD" id="cd06225">
    <property type="entry name" value="HAMP"/>
    <property type="match status" value="1"/>
</dbReference>
<organism evidence="8 9">
    <name type="scientific">Halohasta litorea</name>
    <dbReference type="NCBI Taxonomy" id="869891"/>
    <lineage>
        <taxon>Archaea</taxon>
        <taxon>Methanobacteriati</taxon>
        <taxon>Methanobacteriota</taxon>
        <taxon>Stenosarchaea group</taxon>
        <taxon>Halobacteria</taxon>
        <taxon>Halobacteriales</taxon>
        <taxon>Haloferacaceae</taxon>
        <taxon>Halohasta</taxon>
    </lineage>
</organism>
<dbReference type="CDD" id="cd14748">
    <property type="entry name" value="PBP2_UgpB"/>
    <property type="match status" value="1"/>
</dbReference>